<feature type="coiled-coil region" evidence="10">
    <location>
        <begin position="64"/>
        <end position="91"/>
    </location>
</feature>
<dbReference type="InterPro" id="IPR007838">
    <property type="entry name" value="Cell_div_ZapA-like"/>
</dbReference>
<dbReference type="InterPro" id="IPR053712">
    <property type="entry name" value="Bac_CellDiv_Activator"/>
</dbReference>
<evidence type="ECO:0000313" key="11">
    <source>
        <dbReference type="EMBL" id="RJF80764.1"/>
    </source>
</evidence>
<dbReference type="GO" id="GO:0005829">
    <property type="term" value="C:cytosol"/>
    <property type="evidence" value="ECO:0007669"/>
    <property type="project" value="TreeGrafter"/>
</dbReference>
<name>A0A418VUH0_9PROT</name>
<dbReference type="AlphaFoldDB" id="A0A418VUH0"/>
<dbReference type="Pfam" id="PF05164">
    <property type="entry name" value="ZapA"/>
    <property type="match status" value="1"/>
</dbReference>
<gene>
    <name evidence="11" type="primary">zapA</name>
    <name evidence="11" type="ORF">D3874_27130</name>
</gene>
<sequence>MRQISVTVNGRAYRVSCQPGDETKINDLAEYLQSKVEMLGLPANAQVAEAQVLLMAALLAADDLSDRLTEIEALQSENDQLRTEVTRLHGELAARASSLEARAAQGLEKAAARVEQLVARFEPA</sequence>
<dbReference type="RefSeq" id="WP_119782816.1">
    <property type="nucleotide sequence ID" value="NZ_QYUK01000016.1"/>
</dbReference>
<keyword evidence="3" id="KW-0963">Cytoplasm</keyword>
<dbReference type="GO" id="GO:0000917">
    <property type="term" value="P:division septum assembly"/>
    <property type="evidence" value="ECO:0007669"/>
    <property type="project" value="UniProtKB-KW"/>
</dbReference>
<dbReference type="SUPFAM" id="SSF102829">
    <property type="entry name" value="Cell division protein ZapA-like"/>
    <property type="match status" value="1"/>
</dbReference>
<dbReference type="PANTHER" id="PTHR34981:SF1">
    <property type="entry name" value="CELL DIVISION PROTEIN ZAPA"/>
    <property type="match status" value="1"/>
</dbReference>
<keyword evidence="6" id="KW-0131">Cell cycle</keyword>
<reference evidence="11 12" key="1">
    <citation type="submission" date="2018-09" db="EMBL/GenBank/DDBJ databases">
        <authorList>
            <person name="Zhu H."/>
        </authorList>
    </citation>
    <scope>NUCLEOTIDE SEQUENCE [LARGE SCALE GENOMIC DNA]</scope>
    <source>
        <strain evidence="11 12">K1W22B-8</strain>
    </source>
</reference>
<keyword evidence="4 11" id="KW-0132">Cell division</keyword>
<evidence type="ECO:0000256" key="3">
    <source>
        <dbReference type="ARBA" id="ARBA00022490"/>
    </source>
</evidence>
<evidence type="ECO:0000313" key="12">
    <source>
        <dbReference type="Proteomes" id="UP000284605"/>
    </source>
</evidence>
<dbReference type="OrthoDB" id="9797575at2"/>
<dbReference type="GO" id="GO:0000921">
    <property type="term" value="P:septin ring assembly"/>
    <property type="evidence" value="ECO:0007669"/>
    <property type="project" value="TreeGrafter"/>
</dbReference>
<evidence type="ECO:0000256" key="5">
    <source>
        <dbReference type="ARBA" id="ARBA00023210"/>
    </source>
</evidence>
<evidence type="ECO:0000256" key="6">
    <source>
        <dbReference type="ARBA" id="ARBA00023306"/>
    </source>
</evidence>
<protein>
    <recommendedName>
        <fullName evidence="2">Cell division protein ZapA</fullName>
    </recommendedName>
    <alternativeName>
        <fullName evidence="9">Z ring-associated protein ZapA</fullName>
    </alternativeName>
</protein>
<evidence type="ECO:0000256" key="4">
    <source>
        <dbReference type="ARBA" id="ARBA00022618"/>
    </source>
</evidence>
<dbReference type="InterPro" id="IPR036192">
    <property type="entry name" value="Cell_div_ZapA-like_sf"/>
</dbReference>
<accession>A0A418VUH0</accession>
<dbReference type="GO" id="GO:0030428">
    <property type="term" value="C:cell septum"/>
    <property type="evidence" value="ECO:0007669"/>
    <property type="project" value="TreeGrafter"/>
</dbReference>
<evidence type="ECO:0000256" key="8">
    <source>
        <dbReference type="ARBA" id="ARBA00026068"/>
    </source>
</evidence>
<evidence type="ECO:0000256" key="2">
    <source>
        <dbReference type="ARBA" id="ARBA00015195"/>
    </source>
</evidence>
<evidence type="ECO:0000256" key="7">
    <source>
        <dbReference type="ARBA" id="ARBA00024910"/>
    </source>
</evidence>
<comment type="function">
    <text evidence="7">Activator of cell division through the inhibition of FtsZ GTPase activity, therefore promoting FtsZ assembly into bundles of protofilaments necessary for the formation of the division Z ring. It is recruited early at mid-cell but it is not essential for cell division.</text>
</comment>
<keyword evidence="10" id="KW-0175">Coiled coil</keyword>
<comment type="caution">
    <text evidence="11">The sequence shown here is derived from an EMBL/GenBank/DDBJ whole genome shotgun (WGS) entry which is preliminary data.</text>
</comment>
<comment type="subcellular location">
    <subcellularLocation>
        <location evidence="1">Cytoplasm</location>
    </subcellularLocation>
</comment>
<dbReference type="Proteomes" id="UP000284605">
    <property type="component" value="Unassembled WGS sequence"/>
</dbReference>
<organism evidence="11 12">
    <name type="scientific">Oleomonas cavernae</name>
    <dbReference type="NCBI Taxonomy" id="2320859"/>
    <lineage>
        <taxon>Bacteria</taxon>
        <taxon>Pseudomonadati</taxon>
        <taxon>Pseudomonadota</taxon>
        <taxon>Alphaproteobacteria</taxon>
        <taxon>Acetobacterales</taxon>
        <taxon>Acetobacteraceae</taxon>
        <taxon>Oleomonas</taxon>
    </lineage>
</organism>
<dbReference type="PANTHER" id="PTHR34981">
    <property type="entry name" value="CELL DIVISION PROTEIN ZAPA"/>
    <property type="match status" value="1"/>
</dbReference>
<evidence type="ECO:0000256" key="1">
    <source>
        <dbReference type="ARBA" id="ARBA00004496"/>
    </source>
</evidence>
<proteinExistence type="predicted"/>
<comment type="subunit">
    <text evidence="8">Homodimer. Interacts with FtsZ.</text>
</comment>
<dbReference type="GO" id="GO:0032153">
    <property type="term" value="C:cell division site"/>
    <property type="evidence" value="ECO:0007669"/>
    <property type="project" value="TreeGrafter"/>
</dbReference>
<keyword evidence="5" id="KW-0717">Septation</keyword>
<dbReference type="Gene3D" id="6.10.250.790">
    <property type="match status" value="1"/>
</dbReference>
<keyword evidence="12" id="KW-1185">Reference proteome</keyword>
<evidence type="ECO:0000256" key="9">
    <source>
        <dbReference type="ARBA" id="ARBA00033158"/>
    </source>
</evidence>
<evidence type="ECO:0000256" key="10">
    <source>
        <dbReference type="SAM" id="Coils"/>
    </source>
</evidence>
<dbReference type="EMBL" id="QYUK01000016">
    <property type="protein sequence ID" value="RJF80764.1"/>
    <property type="molecule type" value="Genomic_DNA"/>
</dbReference>
<dbReference type="GO" id="GO:0043093">
    <property type="term" value="P:FtsZ-dependent cytokinesis"/>
    <property type="evidence" value="ECO:0007669"/>
    <property type="project" value="TreeGrafter"/>
</dbReference>